<accession>A0A5N5UCR0</accession>
<dbReference type="Proteomes" id="UP000326207">
    <property type="component" value="Unassembled WGS sequence"/>
</dbReference>
<evidence type="ECO:0000313" key="10">
    <source>
        <dbReference type="Proteomes" id="UP000326207"/>
    </source>
</evidence>
<name>A0A5N5UCR0_9EURY</name>
<evidence type="ECO:0000256" key="2">
    <source>
        <dbReference type="ARBA" id="ARBA00022723"/>
    </source>
</evidence>
<dbReference type="GO" id="GO:0008270">
    <property type="term" value="F:zinc ion binding"/>
    <property type="evidence" value="ECO:0007669"/>
    <property type="project" value="TreeGrafter"/>
</dbReference>
<comment type="caution">
    <text evidence="8">The sequence shown here is derived from an EMBL/GenBank/DDBJ whole genome shotgun (WGS) entry which is preliminary data.</text>
</comment>
<evidence type="ECO:0000313" key="9">
    <source>
        <dbReference type="EMBL" id="KAB7517603.1"/>
    </source>
</evidence>
<dbReference type="InterPro" id="IPR053551">
    <property type="entry name" value="Metalloprotease_DSAMP"/>
</dbReference>
<proteinExistence type="predicted"/>
<keyword evidence="3" id="KW-0378">Hydrolase</keyword>
<dbReference type="SUPFAM" id="SSF102712">
    <property type="entry name" value="JAB1/MPN domain"/>
    <property type="match status" value="1"/>
</dbReference>
<dbReference type="Proteomes" id="UP000326865">
    <property type="component" value="Unassembled WGS sequence"/>
</dbReference>
<dbReference type="InterPro" id="IPR051929">
    <property type="entry name" value="VirAsm_ModProt"/>
</dbReference>
<evidence type="ECO:0000313" key="11">
    <source>
        <dbReference type="Proteomes" id="UP000326302"/>
    </source>
</evidence>
<keyword evidence="5" id="KW-0482">Metalloprotease</keyword>
<dbReference type="NCBIfam" id="NF041370">
    <property type="entry name" value="desamp_Halo"/>
    <property type="match status" value="1"/>
</dbReference>
<keyword evidence="2" id="KW-0479">Metal-binding</keyword>
<reference evidence="10 11" key="1">
    <citation type="submission" date="2019-10" db="EMBL/GenBank/DDBJ databases">
        <title>Unraveling microbial dark matter from salterns through culturing: the case of the genus Halosegnis.</title>
        <authorList>
            <person name="Duran-Viseras A."/>
            <person name="Andrei A.-S."/>
            <person name="Vera-Gargallo B."/>
            <person name="Ghai R."/>
            <person name="Sanchez-Porro C."/>
            <person name="Ventosa A."/>
        </authorList>
    </citation>
    <scope>NUCLEOTIDE SEQUENCE [LARGE SCALE GENOMIC DNA]</scope>
    <source>
        <strain evidence="7 11">F17-44</strain>
        <strain evidence="8 12">F18-79</strain>
        <strain evidence="9 10">F19-13</strain>
    </source>
</reference>
<dbReference type="Proteomes" id="UP000326302">
    <property type="component" value="Unassembled WGS sequence"/>
</dbReference>
<evidence type="ECO:0000256" key="4">
    <source>
        <dbReference type="ARBA" id="ARBA00022833"/>
    </source>
</evidence>
<dbReference type="InterPro" id="IPR000555">
    <property type="entry name" value="JAMM/MPN+_dom"/>
</dbReference>
<accession>A0A5N5U9N1</accession>
<evidence type="ECO:0000256" key="3">
    <source>
        <dbReference type="ARBA" id="ARBA00022801"/>
    </source>
</evidence>
<dbReference type="PANTHER" id="PTHR34858">
    <property type="entry name" value="CYSO-CYSTEINE PEPTIDASE"/>
    <property type="match status" value="1"/>
</dbReference>
<evidence type="ECO:0000259" key="6">
    <source>
        <dbReference type="PROSITE" id="PS50249"/>
    </source>
</evidence>
<accession>A0A5N5UFV5</accession>
<dbReference type="GO" id="GO:0008235">
    <property type="term" value="F:metalloexopeptidase activity"/>
    <property type="evidence" value="ECO:0007669"/>
    <property type="project" value="TreeGrafter"/>
</dbReference>
<dbReference type="EMBL" id="QMDY01000004">
    <property type="protein sequence ID" value="KAB7517603.1"/>
    <property type="molecule type" value="Genomic_DNA"/>
</dbReference>
<dbReference type="OrthoDB" id="10589at2157"/>
<keyword evidence="1" id="KW-0645">Protease</keyword>
<dbReference type="Pfam" id="PF14464">
    <property type="entry name" value="Prok-JAB"/>
    <property type="match status" value="1"/>
</dbReference>
<dbReference type="AlphaFoldDB" id="A0A5N5UCR0"/>
<gene>
    <name evidence="8" type="ORF">DM867_04645</name>
    <name evidence="7" type="ORF">DMP03_09030</name>
    <name evidence="9" type="ORF">DP108_08475</name>
</gene>
<dbReference type="EMBL" id="QKKZ01000001">
    <property type="protein sequence ID" value="KAB7516408.1"/>
    <property type="molecule type" value="Genomic_DNA"/>
</dbReference>
<evidence type="ECO:0000313" key="7">
    <source>
        <dbReference type="EMBL" id="KAB7515356.1"/>
    </source>
</evidence>
<dbReference type="PANTHER" id="PTHR34858:SF1">
    <property type="entry name" value="CYSO-CYSTEINE PEPTIDASE"/>
    <property type="match status" value="1"/>
</dbReference>
<dbReference type="CDD" id="cd08070">
    <property type="entry name" value="MPN_like"/>
    <property type="match status" value="1"/>
</dbReference>
<organism evidence="8 12">
    <name type="scientific">Halosegnis rubeus</name>
    <dbReference type="NCBI Taxonomy" id="2212850"/>
    <lineage>
        <taxon>Archaea</taxon>
        <taxon>Methanobacteriati</taxon>
        <taxon>Methanobacteriota</taxon>
        <taxon>Stenosarchaea group</taxon>
        <taxon>Halobacteria</taxon>
        <taxon>Halobacteriales</taxon>
        <taxon>Natronomonadaceae</taxon>
        <taxon>Halosegnis</taxon>
    </lineage>
</organism>
<keyword evidence="4" id="KW-0862">Zinc</keyword>
<dbReference type="SMART" id="SM00232">
    <property type="entry name" value="JAB_MPN"/>
    <property type="match status" value="1"/>
</dbReference>
<dbReference type="RefSeq" id="WP_152120354.1">
    <property type="nucleotide sequence ID" value="NZ_QJOW01000003.1"/>
</dbReference>
<feature type="domain" description="MPN" evidence="6">
    <location>
        <begin position="1"/>
        <end position="126"/>
    </location>
</feature>
<dbReference type="InterPro" id="IPR028090">
    <property type="entry name" value="JAB_dom_prok"/>
</dbReference>
<dbReference type="GO" id="GO:0006508">
    <property type="term" value="P:proteolysis"/>
    <property type="evidence" value="ECO:0007669"/>
    <property type="project" value="UniProtKB-KW"/>
</dbReference>
<dbReference type="InterPro" id="IPR037518">
    <property type="entry name" value="MPN"/>
</dbReference>
<dbReference type="Gene3D" id="3.40.140.10">
    <property type="entry name" value="Cytidine Deaminase, domain 2"/>
    <property type="match status" value="1"/>
</dbReference>
<dbReference type="EMBL" id="QJOW01000003">
    <property type="protein sequence ID" value="KAB7515356.1"/>
    <property type="molecule type" value="Genomic_DNA"/>
</dbReference>
<evidence type="ECO:0000256" key="5">
    <source>
        <dbReference type="ARBA" id="ARBA00023049"/>
    </source>
</evidence>
<evidence type="ECO:0000313" key="12">
    <source>
        <dbReference type="Proteomes" id="UP000326865"/>
    </source>
</evidence>
<sequence length="128" mass="14151">MRLTDEARGALFAHAREGRPEEVAGVLAGPDAATVTRVEQAENVADDPRRRYELDPVEQAEILDAVETRGETVVGFYHSHPRDPPVPSATDERLATWDGYVYLIVSPAAASLGAYRWTGERFESVRLD</sequence>
<evidence type="ECO:0000256" key="1">
    <source>
        <dbReference type="ARBA" id="ARBA00022670"/>
    </source>
</evidence>
<dbReference type="PROSITE" id="PS50249">
    <property type="entry name" value="MPN"/>
    <property type="match status" value="1"/>
</dbReference>
<protein>
    <submittedName>
        <fullName evidence="8">Peptidase</fullName>
    </submittedName>
</protein>
<evidence type="ECO:0000313" key="8">
    <source>
        <dbReference type="EMBL" id="KAB7516408.1"/>
    </source>
</evidence>
<keyword evidence="12" id="KW-1185">Reference proteome</keyword>